<reference evidence="1" key="2">
    <citation type="submission" date="2015-06" db="UniProtKB">
        <authorList>
            <consortium name="EnsemblMetazoa"/>
        </authorList>
    </citation>
    <scope>IDENTIFICATION</scope>
</reference>
<proteinExistence type="predicted"/>
<reference evidence="2" key="1">
    <citation type="submission" date="2011-08" db="EMBL/GenBank/DDBJ databases">
        <authorList>
            <person name="Rombauts S."/>
        </authorList>
    </citation>
    <scope>NUCLEOTIDE SEQUENCE</scope>
    <source>
        <strain evidence="2">London</strain>
    </source>
</reference>
<keyword evidence="2" id="KW-1185">Reference proteome</keyword>
<dbReference type="EMBL" id="CAEY01000697">
    <property type="status" value="NOT_ANNOTATED_CDS"/>
    <property type="molecule type" value="Genomic_DNA"/>
</dbReference>
<dbReference type="AlphaFoldDB" id="T1KY86"/>
<dbReference type="Proteomes" id="UP000015104">
    <property type="component" value="Unassembled WGS sequence"/>
</dbReference>
<protein>
    <submittedName>
        <fullName evidence="1">Uncharacterized protein</fullName>
    </submittedName>
</protein>
<name>T1KY86_TETUR</name>
<evidence type="ECO:0000313" key="2">
    <source>
        <dbReference type="Proteomes" id="UP000015104"/>
    </source>
</evidence>
<sequence>MNDKDTTIRVKLLDDYQDIVFDWSAKESDDIRKSIIEQVSAFTRIPSEKIEFLTFLKPYNGNPENPFRPFDRIAYLHYYWNSFDHKMEDIRDHFFADGDFFMLNTKLRFTSDLDKICVHYVLTHQDLIDETVCSADHCHHTCNRAFLDKQAEIVNSDFDSYLPRRIRPLIQTGEHFIVMERRKIEILANFNIGQYFDSHCCRSPYVALSEQDNLQIRIYFPCRVSRRILRQPYKTLITSQIWSISTIKVKLSDDYQDIVIDWNAKTSDEIGESIIDQLSAFTRIPSEKISFLTFLKPYNGNLGNHFTTIDRIAYLHYYWNSCTRKMEDIRDHFFTDGDCFMLNTNLLLTFDLDQTYVHYVLTHQDLIDETECSRFLCHHTCNRAFLDKQAEICNSDFDSYLRDQPRPIRPMIIADEEWFNMESRKIEILADFNFAQYFDSYCCRSRHVSIRASYNLQTRIYSPCRG</sequence>
<evidence type="ECO:0000313" key="1">
    <source>
        <dbReference type="EnsemblMetazoa" id="tetur26g02822.1"/>
    </source>
</evidence>
<dbReference type="EnsemblMetazoa" id="tetur26g02822.1">
    <property type="protein sequence ID" value="tetur26g02822.1"/>
    <property type="gene ID" value="tetur26g02822"/>
</dbReference>
<accession>T1KY86</accession>
<organism evidence="1 2">
    <name type="scientific">Tetranychus urticae</name>
    <name type="common">Two-spotted spider mite</name>
    <dbReference type="NCBI Taxonomy" id="32264"/>
    <lineage>
        <taxon>Eukaryota</taxon>
        <taxon>Metazoa</taxon>
        <taxon>Ecdysozoa</taxon>
        <taxon>Arthropoda</taxon>
        <taxon>Chelicerata</taxon>
        <taxon>Arachnida</taxon>
        <taxon>Acari</taxon>
        <taxon>Acariformes</taxon>
        <taxon>Trombidiformes</taxon>
        <taxon>Prostigmata</taxon>
        <taxon>Eleutherengona</taxon>
        <taxon>Raphignathae</taxon>
        <taxon>Tetranychoidea</taxon>
        <taxon>Tetranychidae</taxon>
        <taxon>Tetranychus</taxon>
    </lineage>
</organism>
<dbReference type="HOGENOM" id="CLU_587058_0_0_1"/>